<dbReference type="Proteomes" id="UP000596929">
    <property type="component" value="Unassembled WGS sequence"/>
</dbReference>
<accession>A0ABR7D7F4</accession>
<keyword evidence="2" id="KW-1133">Transmembrane helix</keyword>
<dbReference type="EMBL" id="JACOOO010000001">
    <property type="protein sequence ID" value="MBC5627285.1"/>
    <property type="molecule type" value="Genomic_DNA"/>
</dbReference>
<comment type="caution">
    <text evidence="3">The sequence shown here is derived from an EMBL/GenBank/DDBJ whole genome shotgun (WGS) entry which is preliminary data.</text>
</comment>
<protein>
    <submittedName>
        <fullName evidence="3">Tetratricopeptide repeat protein</fullName>
    </submittedName>
</protein>
<keyword evidence="4" id="KW-1185">Reference proteome</keyword>
<dbReference type="InterPro" id="IPR011990">
    <property type="entry name" value="TPR-like_helical_dom_sf"/>
</dbReference>
<dbReference type="InterPro" id="IPR019734">
    <property type="entry name" value="TPR_rpt"/>
</dbReference>
<gene>
    <name evidence="3" type="ORF">H8S20_00100</name>
</gene>
<dbReference type="PROSITE" id="PS50005">
    <property type="entry name" value="TPR"/>
    <property type="match status" value="2"/>
</dbReference>
<reference evidence="3 4" key="1">
    <citation type="submission" date="2020-08" db="EMBL/GenBank/DDBJ databases">
        <title>Genome public.</title>
        <authorList>
            <person name="Liu C."/>
            <person name="Sun Q."/>
        </authorList>
    </citation>
    <scope>NUCLEOTIDE SEQUENCE [LARGE SCALE GENOMIC DNA]</scope>
    <source>
        <strain evidence="3 4">NSJ-6</strain>
    </source>
</reference>
<evidence type="ECO:0000256" key="2">
    <source>
        <dbReference type="SAM" id="Phobius"/>
    </source>
</evidence>
<name>A0ABR7D7F4_9CLOT</name>
<feature type="transmembrane region" description="Helical" evidence="2">
    <location>
        <begin position="20"/>
        <end position="41"/>
    </location>
</feature>
<dbReference type="PANTHER" id="PTHR12558:SF13">
    <property type="entry name" value="CELL DIVISION CYCLE PROTEIN 27 HOMOLOG"/>
    <property type="match status" value="1"/>
</dbReference>
<evidence type="ECO:0000256" key="1">
    <source>
        <dbReference type="PROSITE-ProRule" id="PRU00339"/>
    </source>
</evidence>
<dbReference type="PROSITE" id="PS50293">
    <property type="entry name" value="TPR_REGION"/>
    <property type="match status" value="1"/>
</dbReference>
<dbReference type="Gene3D" id="1.25.40.10">
    <property type="entry name" value="Tetratricopeptide repeat domain"/>
    <property type="match status" value="2"/>
</dbReference>
<dbReference type="SMART" id="SM00028">
    <property type="entry name" value="TPR"/>
    <property type="match status" value="5"/>
</dbReference>
<dbReference type="RefSeq" id="WP_051986915.1">
    <property type="nucleotide sequence ID" value="NZ_JACOOO010000001.1"/>
</dbReference>
<keyword evidence="2" id="KW-0812">Transmembrane</keyword>
<dbReference type="PANTHER" id="PTHR12558">
    <property type="entry name" value="CELL DIVISION CYCLE 16,23,27"/>
    <property type="match status" value="1"/>
</dbReference>
<sequence length="571" mass="66227">MKKLSEIYKRLNKKEWFEPVFVIGMSLTVTLGIVVGVHSAFGQADVSIANNKGEEYFYEGKYDEAIQEFETLQREEEWPIWKVKQAEIYSIKGDYDKSNSLLKEAVIIRNKLIQKEQDKYSDKDNEFMNEVVYSFFINKEYEQAVSLGEDYILNNEEYKPLMRTMLSIYMSLDEKDNAKEIVEEYTVDENSSYDMSVYANMQMVIGDINGALSTLKEAFELNKDEINILDVVSQLANYNREEVINVLTELSEDNDEVYNLFLAKVYSMDKDKYIEAIDIVDSLDDSFKESLVYNVLKAQLAYNIGNEEEATDIVNKIVDSKDSGYAKYYIEATKYLKQGNYDKAIEYSKKSILENNDYADNYGVLLPEILLAKNDTDCIESYFRTAILEEPFNISMIINIGNYYANNLGRYDKAAQYYELASKINSSNADIYYLLGNMEVNQEKYDTAIEYFEKALSLDKENGKYFRALGTAYYNIGDNEESINNTREAYALDETDILALNNAGCYYMTVEKDVWRGFSNIEAAYEEMPENIDSDTKKKITDNYNQAKEVFDKYIEDENIDINIPKLNLFY</sequence>
<organism evidence="3 4">
    <name type="scientific">Clostridium hominis</name>
    <dbReference type="NCBI Taxonomy" id="2763036"/>
    <lineage>
        <taxon>Bacteria</taxon>
        <taxon>Bacillati</taxon>
        <taxon>Bacillota</taxon>
        <taxon>Clostridia</taxon>
        <taxon>Eubacteriales</taxon>
        <taxon>Clostridiaceae</taxon>
        <taxon>Clostridium</taxon>
    </lineage>
</organism>
<proteinExistence type="predicted"/>
<dbReference type="SUPFAM" id="SSF81901">
    <property type="entry name" value="HCP-like"/>
    <property type="match status" value="1"/>
</dbReference>
<feature type="repeat" description="TPR" evidence="1">
    <location>
        <begin position="429"/>
        <end position="462"/>
    </location>
</feature>
<evidence type="ECO:0000313" key="4">
    <source>
        <dbReference type="Proteomes" id="UP000596929"/>
    </source>
</evidence>
<dbReference type="SUPFAM" id="SSF48452">
    <property type="entry name" value="TPR-like"/>
    <property type="match status" value="1"/>
</dbReference>
<dbReference type="Pfam" id="PF13181">
    <property type="entry name" value="TPR_8"/>
    <property type="match status" value="2"/>
</dbReference>
<keyword evidence="2" id="KW-0472">Membrane</keyword>
<keyword evidence="1" id="KW-0802">TPR repeat</keyword>
<evidence type="ECO:0000313" key="3">
    <source>
        <dbReference type="EMBL" id="MBC5627285.1"/>
    </source>
</evidence>
<feature type="repeat" description="TPR" evidence="1">
    <location>
        <begin position="463"/>
        <end position="496"/>
    </location>
</feature>
<dbReference type="Pfam" id="PF00515">
    <property type="entry name" value="TPR_1"/>
    <property type="match status" value="1"/>
</dbReference>